<sequence>MALVLRLAWRSECVTNITNCNSEFVEKPKNLSSQGRLSDLKWECLSNSCAFSRSVDSMVFTSINELLEDQWEMAEGSFTHVISGTAEDPIRFALRNKTDDTGLGTFYMHAAIRNDTNRPNISPNVNVFPMERVPFGRETVLNIFTFDGDGDHVRCRWLDDTKMLSGFLLDEERCVLHINPSMSKGIQPEGLYRVSLVAEDFADHPVLWSSRVSRGPFSNATFIFSVRIGPSISGNNTGEGPKFFNHGTLPDGRVASYMKFTNSRVQAPFMVNGTGQRIVTTGPRGMVFDHEETNNVTKTTGTFNPSSLNLGIHIICGASYTPAGLPGDRRCAVFLVGDEDECSVGNPTCAKPYCLNLWKWYTCIDSAKLLSCPISPAVQSTDNIGLKVGLPLGFSLLILILIAIGMYFRDRLIKYFKRPLINPEPDPVDLLQNNEEQQQKQEQSKATGKTTTINAEHEKTPLDQRDV</sequence>
<evidence type="ECO:0000256" key="1">
    <source>
        <dbReference type="SAM" id="MobiDB-lite"/>
    </source>
</evidence>
<evidence type="ECO:0000313" key="4">
    <source>
        <dbReference type="Proteomes" id="UP001634394"/>
    </source>
</evidence>
<evidence type="ECO:0000313" key="3">
    <source>
        <dbReference type="EMBL" id="KAL3873643.1"/>
    </source>
</evidence>
<comment type="caution">
    <text evidence="3">The sequence shown here is derived from an EMBL/GenBank/DDBJ whole genome shotgun (WGS) entry which is preliminary data.</text>
</comment>
<accession>A0ABD3WLP2</accession>
<protein>
    <submittedName>
        <fullName evidence="3">Uncharacterized protein</fullName>
    </submittedName>
</protein>
<feature type="compositionally biased region" description="Basic and acidic residues" evidence="1">
    <location>
        <begin position="455"/>
        <end position="467"/>
    </location>
</feature>
<reference evidence="3 4" key="1">
    <citation type="submission" date="2024-11" db="EMBL/GenBank/DDBJ databases">
        <title>Chromosome-level genome assembly of the freshwater bivalve Anodonta woodiana.</title>
        <authorList>
            <person name="Chen X."/>
        </authorList>
    </citation>
    <scope>NUCLEOTIDE SEQUENCE [LARGE SCALE GENOMIC DNA]</scope>
    <source>
        <strain evidence="3">MN2024</strain>
        <tissue evidence="3">Gills</tissue>
    </source>
</reference>
<proteinExistence type="predicted"/>
<dbReference type="Proteomes" id="UP001634394">
    <property type="component" value="Unassembled WGS sequence"/>
</dbReference>
<feature type="transmembrane region" description="Helical" evidence="2">
    <location>
        <begin position="388"/>
        <end position="408"/>
    </location>
</feature>
<dbReference type="AlphaFoldDB" id="A0ABD3WLP2"/>
<feature type="compositionally biased region" description="Polar residues" evidence="1">
    <location>
        <begin position="444"/>
        <end position="454"/>
    </location>
</feature>
<feature type="region of interest" description="Disordered" evidence="1">
    <location>
        <begin position="427"/>
        <end position="467"/>
    </location>
</feature>
<dbReference type="EMBL" id="JBJQND010000006">
    <property type="protein sequence ID" value="KAL3873643.1"/>
    <property type="molecule type" value="Genomic_DNA"/>
</dbReference>
<keyword evidence="2" id="KW-0472">Membrane</keyword>
<keyword evidence="2" id="KW-1133">Transmembrane helix</keyword>
<gene>
    <name evidence="3" type="ORF">ACJMK2_036738</name>
</gene>
<name>A0ABD3WLP2_SINWO</name>
<keyword evidence="4" id="KW-1185">Reference proteome</keyword>
<organism evidence="3 4">
    <name type="scientific">Sinanodonta woodiana</name>
    <name type="common">Chinese pond mussel</name>
    <name type="synonym">Anodonta woodiana</name>
    <dbReference type="NCBI Taxonomy" id="1069815"/>
    <lineage>
        <taxon>Eukaryota</taxon>
        <taxon>Metazoa</taxon>
        <taxon>Spiralia</taxon>
        <taxon>Lophotrochozoa</taxon>
        <taxon>Mollusca</taxon>
        <taxon>Bivalvia</taxon>
        <taxon>Autobranchia</taxon>
        <taxon>Heteroconchia</taxon>
        <taxon>Palaeoheterodonta</taxon>
        <taxon>Unionida</taxon>
        <taxon>Unionoidea</taxon>
        <taxon>Unionidae</taxon>
        <taxon>Unioninae</taxon>
        <taxon>Sinanodonta</taxon>
    </lineage>
</organism>
<evidence type="ECO:0000256" key="2">
    <source>
        <dbReference type="SAM" id="Phobius"/>
    </source>
</evidence>
<keyword evidence="2" id="KW-0812">Transmembrane</keyword>